<protein>
    <submittedName>
        <fullName evidence="1">Uncharacterized protein</fullName>
    </submittedName>
</protein>
<evidence type="ECO:0000313" key="1">
    <source>
        <dbReference type="EMBL" id="OLU37695.1"/>
    </source>
</evidence>
<gene>
    <name evidence="1" type="ORF">BO222_10050</name>
</gene>
<accession>A0A1U7NE11</accession>
<dbReference type="RefSeq" id="WP_075820688.1">
    <property type="nucleotide sequence ID" value="NZ_MPJW01000192.1"/>
</dbReference>
<comment type="caution">
    <text evidence="1">The sequence shown here is derived from an EMBL/GenBank/DDBJ whole genome shotgun (WGS) entry which is preliminary data.</text>
</comment>
<dbReference type="EMBL" id="MPJW01000192">
    <property type="protein sequence ID" value="OLU37695.1"/>
    <property type="molecule type" value="Genomic_DNA"/>
</dbReference>
<sequence>MRSNQITNNIFVHVIITRIGHLNFTRNKKYKEDLNGYITDSFWKVDSSDVSSNEKLTKFIGEWNQFLQDYHGFYEDFSYSGIYPEMLASMKLTTPFVIVTPEYFKDIQLKEAASGETLKISDYPNQNLILVPSSIKEDWKQNPLISELDKDDLKEVIIEDGVELMPHVIRPSEIPRLPIRNSLILIIQGE</sequence>
<dbReference type="GeneID" id="82203495"/>
<evidence type="ECO:0000313" key="2">
    <source>
        <dbReference type="Proteomes" id="UP000186341"/>
    </source>
</evidence>
<organism evidence="1 2">
    <name type="scientific">Ileibacterium valens</name>
    <dbReference type="NCBI Taxonomy" id="1862668"/>
    <lineage>
        <taxon>Bacteria</taxon>
        <taxon>Bacillati</taxon>
        <taxon>Bacillota</taxon>
        <taxon>Erysipelotrichia</taxon>
        <taxon>Erysipelotrichales</taxon>
        <taxon>Erysipelotrichaceae</taxon>
        <taxon>Ileibacterium</taxon>
    </lineage>
</organism>
<reference evidence="1 2" key="1">
    <citation type="submission" date="2016-11" db="EMBL/GenBank/DDBJ databases">
        <title>Description of two novel members of the family Erysipelotrichaceae: Ileibacterium lipovorans gen. nov., sp. nov. and Dubosiella newyorkensis, gen. nov., sp. nov.</title>
        <authorList>
            <person name="Cox L.M."/>
            <person name="Sohn J."/>
            <person name="Tyrrell K.L."/>
            <person name="Citron D.M."/>
            <person name="Lawson P.A."/>
            <person name="Patel N.B."/>
            <person name="Iizumi T."/>
            <person name="Perez-Perez G.I."/>
            <person name="Goldstein E.J."/>
            <person name="Blaser M.J."/>
        </authorList>
    </citation>
    <scope>NUCLEOTIDE SEQUENCE [LARGE SCALE GENOMIC DNA]</scope>
    <source>
        <strain evidence="1 2">NYU-BL-A3</strain>
    </source>
</reference>
<proteinExistence type="predicted"/>
<dbReference type="AlphaFoldDB" id="A0A1U7NE11"/>
<keyword evidence="2" id="KW-1185">Reference proteome</keyword>
<dbReference type="Proteomes" id="UP000186341">
    <property type="component" value="Unassembled WGS sequence"/>
</dbReference>
<name>A0A1U7NE11_9FIRM</name>